<feature type="signal peptide" evidence="2">
    <location>
        <begin position="1"/>
        <end position="22"/>
    </location>
</feature>
<feature type="region of interest" description="Disordered" evidence="1">
    <location>
        <begin position="49"/>
        <end position="95"/>
    </location>
</feature>
<dbReference type="RefSeq" id="WP_011313512.1">
    <property type="nucleotide sequence ID" value="NC_007406.1"/>
</dbReference>
<organism evidence="3 4">
    <name type="scientific">Nitrobacter winogradskyi (strain ATCC 25391 / DSM 10237 / CIP 104748 / NCIMB 11846 / Nb-255)</name>
    <dbReference type="NCBI Taxonomy" id="323098"/>
    <lineage>
        <taxon>Bacteria</taxon>
        <taxon>Pseudomonadati</taxon>
        <taxon>Pseudomonadota</taxon>
        <taxon>Alphaproteobacteria</taxon>
        <taxon>Hyphomicrobiales</taxon>
        <taxon>Nitrobacteraceae</taxon>
        <taxon>Nitrobacter</taxon>
    </lineage>
</organism>
<evidence type="ECO:0000313" key="4">
    <source>
        <dbReference type="Proteomes" id="UP000002531"/>
    </source>
</evidence>
<proteinExistence type="predicted"/>
<dbReference type="HOGENOM" id="CLU_150627_0_0_5"/>
<dbReference type="KEGG" id="nwi:Nwi_0175"/>
<evidence type="ECO:0000256" key="2">
    <source>
        <dbReference type="SAM" id="SignalP"/>
    </source>
</evidence>
<reference evidence="3 4" key="1">
    <citation type="journal article" date="2006" name="Appl. Environ. Microbiol.">
        <title>Genome sequence of the chemolithoautotrophic nitrite-oxidizing bacterium Nitrobacter winogradskyi Nb-255.</title>
        <authorList>
            <person name="Starkenburg S.R."/>
            <person name="Chain P.S."/>
            <person name="Sayavedra-Soto L.A."/>
            <person name="Hauser L."/>
            <person name="Land M.L."/>
            <person name="Larimer F.W."/>
            <person name="Malfatti S.A."/>
            <person name="Klotz M.G."/>
            <person name="Bottomley P.J."/>
            <person name="Arp D.J."/>
            <person name="Hickey W.J."/>
        </authorList>
    </citation>
    <scope>NUCLEOTIDE SEQUENCE [LARGE SCALE GENOMIC DNA]</scope>
    <source>
        <strain evidence="4">ATCC 25391 / DSM 10237 / CIP 104748 / NCIMB 11846 / Nb-255</strain>
    </source>
</reference>
<dbReference type="AlphaFoldDB" id="Q3SW98"/>
<keyword evidence="2" id="KW-0732">Signal</keyword>
<evidence type="ECO:0000313" key="3">
    <source>
        <dbReference type="EMBL" id="ABA03443.1"/>
    </source>
</evidence>
<feature type="chain" id="PRO_5004229307" evidence="2">
    <location>
        <begin position="23"/>
        <end position="95"/>
    </location>
</feature>
<accession>Q3SW98</accession>
<gene>
    <name evidence="3" type="ordered locus">Nwi_0175</name>
</gene>
<dbReference type="Proteomes" id="UP000002531">
    <property type="component" value="Chromosome"/>
</dbReference>
<protein>
    <submittedName>
        <fullName evidence="3">Uncharacterized protein</fullName>
    </submittedName>
</protein>
<dbReference type="EMBL" id="CP000115">
    <property type="protein sequence ID" value="ABA03443.1"/>
    <property type="molecule type" value="Genomic_DNA"/>
</dbReference>
<name>Q3SW98_NITWN</name>
<evidence type="ECO:0000256" key="1">
    <source>
        <dbReference type="SAM" id="MobiDB-lite"/>
    </source>
</evidence>
<keyword evidence="4" id="KW-1185">Reference proteome</keyword>
<sequence length="95" mass="10553">MLKTSLIAVAAAGFLLALPASAADFSFTDEAPQMICDHDGNCYSAHPPRFAERWQDDDNGDDVYERRDYHSRYAPPSEFHRDDDGPATGYDGGPW</sequence>